<dbReference type="Proteomes" id="UP000019483">
    <property type="component" value="Unassembled WGS sequence"/>
</dbReference>
<dbReference type="STRING" id="1090322.MettiDRAFT_2948"/>
<name>W9E0H0_METTI</name>
<proteinExistence type="predicted"/>
<feature type="region of interest" description="Disordered" evidence="1">
    <location>
        <begin position="185"/>
        <end position="208"/>
    </location>
</feature>
<keyword evidence="3" id="KW-1185">Reference proteome</keyword>
<reference evidence="2 3" key="1">
    <citation type="submission" date="2013-08" db="EMBL/GenBank/DDBJ databases">
        <authorList>
            <consortium name="DOE Joint Genome Institute"/>
            <person name="Eisen J."/>
            <person name="Huntemann M."/>
            <person name="Han J."/>
            <person name="Chen A."/>
            <person name="Kyrpides N."/>
            <person name="Mavromatis K."/>
            <person name="Markowitz V."/>
            <person name="Palaniappan K."/>
            <person name="Ivanova N."/>
            <person name="Schaumberg A."/>
            <person name="Pati A."/>
            <person name="Liolios K."/>
            <person name="Nordberg H.P."/>
            <person name="Cantor M.N."/>
            <person name="Hua S.X."/>
            <person name="Woyke T."/>
        </authorList>
    </citation>
    <scope>NUCLEOTIDE SEQUENCE [LARGE SCALE GENOMIC DNA]</scope>
    <source>
        <strain evidence="2 3">DSM 2278</strain>
    </source>
</reference>
<evidence type="ECO:0000256" key="1">
    <source>
        <dbReference type="SAM" id="MobiDB-lite"/>
    </source>
</evidence>
<accession>W9E0H0</accession>
<dbReference type="AlphaFoldDB" id="W9E0H0"/>
<protein>
    <submittedName>
        <fullName evidence="2">Uncharacterized protein</fullName>
    </submittedName>
</protein>
<dbReference type="RefSeq" id="WP_023846579.1">
    <property type="nucleotide sequence ID" value="NZ_AZAJ01000001.1"/>
</dbReference>
<gene>
    <name evidence="2" type="ORF">MettiDRAFT_2948</name>
</gene>
<dbReference type="EMBL" id="AZAJ01000001">
    <property type="protein sequence ID" value="ETA69447.1"/>
    <property type="molecule type" value="Genomic_DNA"/>
</dbReference>
<evidence type="ECO:0000313" key="3">
    <source>
        <dbReference type="Proteomes" id="UP000019483"/>
    </source>
</evidence>
<sequence>MKLQNCLMISIILLLNLIPTSNADVLFPGTKGYSRCVSITNLNDYPDVVFVGYVTGPLVHCENPYLINSSDCLTECYKANTLTVYAIEKEYYDSIGLDEIDFESDTNILPYTFDFNMNFDVTSDTNPLTKEERYYSVAGFNDTALILYEERRVSFHGSTVYKNETFDKPEIPELRLVINESKTKIQKTNSDDNSSGLQEENEVNETEVVVPSETRVTLKDSILCFIRKLFGNDC</sequence>
<dbReference type="OrthoDB" id="142240at2157"/>
<feature type="compositionally biased region" description="Polar residues" evidence="1">
    <location>
        <begin position="186"/>
        <end position="198"/>
    </location>
</feature>
<comment type="caution">
    <text evidence="2">The sequence shown here is derived from an EMBL/GenBank/DDBJ whole genome shotgun (WGS) entry which is preliminary data.</text>
</comment>
<organism evidence="2 3">
    <name type="scientific">Methanolobus tindarius DSM 2278</name>
    <dbReference type="NCBI Taxonomy" id="1090322"/>
    <lineage>
        <taxon>Archaea</taxon>
        <taxon>Methanobacteriati</taxon>
        <taxon>Methanobacteriota</taxon>
        <taxon>Stenosarchaea group</taxon>
        <taxon>Methanomicrobia</taxon>
        <taxon>Methanosarcinales</taxon>
        <taxon>Methanosarcinaceae</taxon>
        <taxon>Methanolobus</taxon>
    </lineage>
</organism>
<evidence type="ECO:0000313" key="2">
    <source>
        <dbReference type="EMBL" id="ETA69447.1"/>
    </source>
</evidence>